<feature type="region of interest" description="Disordered" evidence="1">
    <location>
        <begin position="138"/>
        <end position="164"/>
    </location>
</feature>
<keyword evidence="3" id="KW-1185">Reference proteome</keyword>
<organism evidence="2 3">
    <name type="scientific">Labeo rohita</name>
    <name type="common">Indian major carp</name>
    <name type="synonym">Cyprinus rohita</name>
    <dbReference type="NCBI Taxonomy" id="84645"/>
    <lineage>
        <taxon>Eukaryota</taxon>
        <taxon>Metazoa</taxon>
        <taxon>Chordata</taxon>
        <taxon>Craniata</taxon>
        <taxon>Vertebrata</taxon>
        <taxon>Euteleostomi</taxon>
        <taxon>Actinopterygii</taxon>
        <taxon>Neopterygii</taxon>
        <taxon>Teleostei</taxon>
        <taxon>Ostariophysi</taxon>
        <taxon>Cypriniformes</taxon>
        <taxon>Cyprinidae</taxon>
        <taxon>Labeoninae</taxon>
        <taxon>Labeonini</taxon>
        <taxon>Labeo</taxon>
    </lineage>
</organism>
<name>A0A498LJW9_LABRO</name>
<evidence type="ECO:0000313" key="3">
    <source>
        <dbReference type="Proteomes" id="UP000290572"/>
    </source>
</evidence>
<reference evidence="2 3" key="1">
    <citation type="submission" date="2018-03" db="EMBL/GenBank/DDBJ databases">
        <title>Draft genome sequence of Rohu Carp (Labeo rohita).</title>
        <authorList>
            <person name="Das P."/>
            <person name="Kushwaha B."/>
            <person name="Joshi C.G."/>
            <person name="Kumar D."/>
            <person name="Nagpure N.S."/>
            <person name="Sahoo L."/>
            <person name="Das S.P."/>
            <person name="Bit A."/>
            <person name="Patnaik S."/>
            <person name="Meher P.K."/>
            <person name="Jayasankar P."/>
            <person name="Koringa P.G."/>
            <person name="Patel N.V."/>
            <person name="Hinsu A.T."/>
            <person name="Kumar R."/>
            <person name="Pandey M."/>
            <person name="Agarwal S."/>
            <person name="Srivastava S."/>
            <person name="Singh M."/>
            <person name="Iquebal M.A."/>
            <person name="Jaiswal S."/>
            <person name="Angadi U.B."/>
            <person name="Kumar N."/>
            <person name="Raza M."/>
            <person name="Shah T.M."/>
            <person name="Rai A."/>
            <person name="Jena J.K."/>
        </authorList>
    </citation>
    <scope>NUCLEOTIDE SEQUENCE [LARGE SCALE GENOMIC DNA]</scope>
    <source>
        <strain evidence="2">DASCIFA01</strain>
        <tissue evidence="2">Testis</tissue>
    </source>
</reference>
<evidence type="ECO:0000313" key="2">
    <source>
        <dbReference type="EMBL" id="RXN08102.1"/>
    </source>
</evidence>
<proteinExistence type="predicted"/>
<evidence type="ECO:0000256" key="1">
    <source>
        <dbReference type="SAM" id="MobiDB-lite"/>
    </source>
</evidence>
<comment type="caution">
    <text evidence="2">The sequence shown here is derived from an EMBL/GenBank/DDBJ whole genome shotgun (WGS) entry which is preliminary data.</text>
</comment>
<dbReference type="AlphaFoldDB" id="A0A498LJW9"/>
<protein>
    <submittedName>
        <fullName evidence="2">Uncharacterized protein</fullName>
    </submittedName>
</protein>
<sequence length="164" mass="18722">MLKQLYSLEKNQFGNRTGPEENAELGRGQRKKYRKILSDSESSEEYEPVNKQVTAKNINRMRARSILQQYNQEKELVMEAGTPTRNDLHNELNEQILAELREIKKVLMETLTLLKKGCPPLLTPPQHPSDFLPPVVHAPSSTAQPLHVTETRSDDSCKKGIVFK</sequence>
<feature type="compositionally biased region" description="Basic and acidic residues" evidence="1">
    <location>
        <begin position="149"/>
        <end position="158"/>
    </location>
</feature>
<dbReference type="EMBL" id="QBIY01013330">
    <property type="protein sequence ID" value="RXN08102.1"/>
    <property type="molecule type" value="Genomic_DNA"/>
</dbReference>
<gene>
    <name evidence="2" type="ORF">ROHU_032014</name>
</gene>
<dbReference type="Proteomes" id="UP000290572">
    <property type="component" value="Unassembled WGS sequence"/>
</dbReference>
<feature type="region of interest" description="Disordered" evidence="1">
    <location>
        <begin position="9"/>
        <end position="46"/>
    </location>
</feature>
<accession>A0A498LJW9</accession>